<accession>A0ACB8CD77</accession>
<protein>
    <submittedName>
        <fullName evidence="1">Uncharacterized protein</fullName>
    </submittedName>
</protein>
<keyword evidence="2" id="KW-1185">Reference proteome</keyword>
<reference evidence="1" key="1">
    <citation type="submission" date="2020-05" db="EMBL/GenBank/DDBJ databases">
        <title>Large-scale comparative analyses of tick genomes elucidate their genetic diversity and vector capacities.</title>
        <authorList>
            <person name="Jia N."/>
            <person name="Wang J."/>
            <person name="Shi W."/>
            <person name="Du L."/>
            <person name="Sun Y."/>
            <person name="Zhan W."/>
            <person name="Jiang J."/>
            <person name="Wang Q."/>
            <person name="Zhang B."/>
            <person name="Ji P."/>
            <person name="Sakyi L.B."/>
            <person name="Cui X."/>
            <person name="Yuan T."/>
            <person name="Jiang B."/>
            <person name="Yang W."/>
            <person name="Lam T.T.-Y."/>
            <person name="Chang Q."/>
            <person name="Ding S."/>
            <person name="Wang X."/>
            <person name="Zhu J."/>
            <person name="Ruan X."/>
            <person name="Zhao L."/>
            <person name="Wei J."/>
            <person name="Que T."/>
            <person name="Du C."/>
            <person name="Cheng J."/>
            <person name="Dai P."/>
            <person name="Han X."/>
            <person name="Huang E."/>
            <person name="Gao Y."/>
            <person name="Liu J."/>
            <person name="Shao H."/>
            <person name="Ye R."/>
            <person name="Li L."/>
            <person name="Wei W."/>
            <person name="Wang X."/>
            <person name="Wang C."/>
            <person name="Yang T."/>
            <person name="Huo Q."/>
            <person name="Li W."/>
            <person name="Guo W."/>
            <person name="Chen H."/>
            <person name="Zhou L."/>
            <person name="Ni X."/>
            <person name="Tian J."/>
            <person name="Zhou Y."/>
            <person name="Sheng Y."/>
            <person name="Liu T."/>
            <person name="Pan Y."/>
            <person name="Xia L."/>
            <person name="Li J."/>
            <person name="Zhao F."/>
            <person name="Cao W."/>
        </authorList>
    </citation>
    <scope>NUCLEOTIDE SEQUENCE</scope>
    <source>
        <strain evidence="1">Dsil-2018</strain>
    </source>
</reference>
<evidence type="ECO:0000313" key="1">
    <source>
        <dbReference type="EMBL" id="KAH7940642.1"/>
    </source>
</evidence>
<gene>
    <name evidence="1" type="ORF">HPB49_002741</name>
</gene>
<dbReference type="EMBL" id="CM023476">
    <property type="protein sequence ID" value="KAH7940642.1"/>
    <property type="molecule type" value="Genomic_DNA"/>
</dbReference>
<evidence type="ECO:0000313" key="2">
    <source>
        <dbReference type="Proteomes" id="UP000821865"/>
    </source>
</evidence>
<sequence length="87" mass="9753">MEAVSRNSEEARRVTKNAVGGRDVPVMFDGTWQKRGHKSHNGVGTTVSLDTGLCLDFEVVSNYCFVCSIHKDIGDDEEIWEAFHRPI</sequence>
<organism evidence="1 2">
    <name type="scientific">Dermacentor silvarum</name>
    <name type="common">Tick</name>
    <dbReference type="NCBI Taxonomy" id="543639"/>
    <lineage>
        <taxon>Eukaryota</taxon>
        <taxon>Metazoa</taxon>
        <taxon>Ecdysozoa</taxon>
        <taxon>Arthropoda</taxon>
        <taxon>Chelicerata</taxon>
        <taxon>Arachnida</taxon>
        <taxon>Acari</taxon>
        <taxon>Parasitiformes</taxon>
        <taxon>Ixodida</taxon>
        <taxon>Ixodoidea</taxon>
        <taxon>Ixodidae</taxon>
        <taxon>Rhipicephalinae</taxon>
        <taxon>Dermacentor</taxon>
    </lineage>
</organism>
<dbReference type="Proteomes" id="UP000821865">
    <property type="component" value="Chromosome 7"/>
</dbReference>
<comment type="caution">
    <text evidence="1">The sequence shown here is derived from an EMBL/GenBank/DDBJ whole genome shotgun (WGS) entry which is preliminary data.</text>
</comment>
<name>A0ACB8CD77_DERSI</name>
<proteinExistence type="predicted"/>